<proteinExistence type="predicted"/>
<dbReference type="Gene3D" id="1.25.40.1050">
    <property type="match status" value="1"/>
</dbReference>
<dbReference type="RefSeq" id="XP_010784356.1">
    <property type="nucleotide sequence ID" value="XM_010786054.1"/>
</dbReference>
<dbReference type="GeneID" id="104958336"/>
<dbReference type="Pfam" id="PF17846">
    <property type="entry name" value="XRN_M"/>
    <property type="match status" value="1"/>
</dbReference>
<sequence length="125" mass="14426">LLFVFKCFFFTQDSSIIDFYPDDFAIDLNGKKYAWQGVALLPFVDERRLWAALADVYPDLTTEEQRRNSLGSDLMFVGKSHPLFDFIHELYRTESNEVTTTHVKSNQSDRVVPSLEVIIVGCKKL</sequence>
<keyword evidence="2" id="KW-1185">Reference proteome</keyword>
<dbReference type="GO" id="GO:0005634">
    <property type="term" value="C:nucleus"/>
    <property type="evidence" value="ECO:0007669"/>
    <property type="project" value="TreeGrafter"/>
</dbReference>
<dbReference type="Proteomes" id="UP000504611">
    <property type="component" value="Unplaced"/>
</dbReference>
<dbReference type="GO" id="GO:0000956">
    <property type="term" value="P:nuclear-transcribed mRNA catabolic process"/>
    <property type="evidence" value="ECO:0007669"/>
    <property type="project" value="TreeGrafter"/>
</dbReference>
<name>A0A6I9PEL4_9TELE</name>
<evidence type="ECO:0000259" key="1">
    <source>
        <dbReference type="Pfam" id="PF17846"/>
    </source>
</evidence>
<organism evidence="2 3">
    <name type="scientific">Notothenia coriiceps</name>
    <name type="common">black rockcod</name>
    <dbReference type="NCBI Taxonomy" id="8208"/>
    <lineage>
        <taxon>Eukaryota</taxon>
        <taxon>Metazoa</taxon>
        <taxon>Chordata</taxon>
        <taxon>Craniata</taxon>
        <taxon>Vertebrata</taxon>
        <taxon>Euteleostomi</taxon>
        <taxon>Actinopterygii</taxon>
        <taxon>Neopterygii</taxon>
        <taxon>Teleostei</taxon>
        <taxon>Neoteleostei</taxon>
        <taxon>Acanthomorphata</taxon>
        <taxon>Eupercaria</taxon>
        <taxon>Perciformes</taxon>
        <taxon>Notothenioidei</taxon>
        <taxon>Nototheniidae</taxon>
        <taxon>Notothenia</taxon>
    </lineage>
</organism>
<accession>A0A6I9PEL4</accession>
<feature type="non-terminal residue" evidence="3">
    <location>
        <position position="1"/>
    </location>
</feature>
<dbReference type="PANTHER" id="PTHR12341:SF41">
    <property type="entry name" value="5'-3' EXORIBONUCLEASE 2"/>
    <property type="match status" value="1"/>
</dbReference>
<dbReference type="GO" id="GO:0004534">
    <property type="term" value="F:5'-3' RNA exonuclease activity"/>
    <property type="evidence" value="ECO:0007669"/>
    <property type="project" value="TreeGrafter"/>
</dbReference>
<dbReference type="GO" id="GO:0003723">
    <property type="term" value="F:RNA binding"/>
    <property type="evidence" value="ECO:0007669"/>
    <property type="project" value="TreeGrafter"/>
</dbReference>
<dbReference type="InterPro" id="IPR027073">
    <property type="entry name" value="5_3_exoribonuclease"/>
</dbReference>
<gene>
    <name evidence="3" type="primary">LOC104958336</name>
</gene>
<dbReference type="PANTHER" id="PTHR12341">
    <property type="entry name" value="5'-&gt;3' EXORIBONUCLEASE"/>
    <property type="match status" value="1"/>
</dbReference>
<reference evidence="3" key="1">
    <citation type="submission" date="2025-08" db="UniProtKB">
        <authorList>
            <consortium name="RefSeq"/>
        </authorList>
    </citation>
    <scope>IDENTIFICATION</scope>
    <source>
        <tissue evidence="3">Muscle</tissue>
    </source>
</reference>
<dbReference type="AlphaFoldDB" id="A0A6I9PEL4"/>
<feature type="domain" description="Xrn1 helical" evidence="1">
    <location>
        <begin position="11"/>
        <end position="103"/>
    </location>
</feature>
<dbReference type="OrthoDB" id="372487at2759"/>
<evidence type="ECO:0000313" key="2">
    <source>
        <dbReference type="Proteomes" id="UP000504611"/>
    </source>
</evidence>
<protein>
    <submittedName>
        <fullName evidence="3">5'-3' exoribonuclease 2-like</fullName>
    </submittedName>
</protein>
<dbReference type="InterPro" id="IPR041412">
    <property type="entry name" value="Xrn1_helical"/>
</dbReference>
<dbReference type="KEGG" id="ncc:104958336"/>
<evidence type="ECO:0000313" key="3">
    <source>
        <dbReference type="RefSeq" id="XP_010784356.1"/>
    </source>
</evidence>